<proteinExistence type="predicted"/>
<dbReference type="AlphaFoldDB" id="A0A7J8UD49"/>
<name>A0A7J8UD49_9ROSI</name>
<dbReference type="OrthoDB" id="963269at2759"/>
<feature type="non-terminal residue" evidence="1">
    <location>
        <position position="153"/>
    </location>
</feature>
<comment type="caution">
    <text evidence="1">The sequence shown here is derived from an EMBL/GenBank/DDBJ whole genome shotgun (WGS) entry which is preliminary data.</text>
</comment>
<sequence length="153" mass="17944">MCGFSLNMKFGFRFNEVMRVTAEMAILDFCLPMMNPSLLLMIWVNSQRPKQFLLYYPVVGKARGNWIYNDVKFTTMITKVHKLTDPNDIMDSVGLELFDDLCPIEFKFDVTIKNFVLVNALCLIEEWVFMVILLKIQELFLSLILENNDHFEV</sequence>
<keyword evidence="2" id="KW-1185">Reference proteome</keyword>
<reference evidence="1 2" key="1">
    <citation type="journal article" date="2019" name="Genome Biol. Evol.">
        <title>Insights into the evolution of the New World diploid cottons (Gossypium, subgenus Houzingenia) based on genome sequencing.</title>
        <authorList>
            <person name="Grover C.E."/>
            <person name="Arick M.A. 2nd"/>
            <person name="Thrash A."/>
            <person name="Conover J.L."/>
            <person name="Sanders W.S."/>
            <person name="Peterson D.G."/>
            <person name="Frelichowski J.E."/>
            <person name="Scheffler J.A."/>
            <person name="Scheffler B.E."/>
            <person name="Wendel J.F."/>
        </authorList>
    </citation>
    <scope>NUCLEOTIDE SEQUENCE [LARGE SCALE GENOMIC DNA]</scope>
    <source>
        <strain evidence="1">57</strain>
        <tissue evidence="1">Leaf</tissue>
    </source>
</reference>
<dbReference type="Proteomes" id="UP000593573">
    <property type="component" value="Unassembled WGS sequence"/>
</dbReference>
<organism evidence="1 2">
    <name type="scientific">Gossypium klotzschianum</name>
    <dbReference type="NCBI Taxonomy" id="34286"/>
    <lineage>
        <taxon>Eukaryota</taxon>
        <taxon>Viridiplantae</taxon>
        <taxon>Streptophyta</taxon>
        <taxon>Embryophyta</taxon>
        <taxon>Tracheophyta</taxon>
        <taxon>Spermatophyta</taxon>
        <taxon>Magnoliopsida</taxon>
        <taxon>eudicotyledons</taxon>
        <taxon>Gunneridae</taxon>
        <taxon>Pentapetalae</taxon>
        <taxon>rosids</taxon>
        <taxon>malvids</taxon>
        <taxon>Malvales</taxon>
        <taxon>Malvaceae</taxon>
        <taxon>Malvoideae</taxon>
        <taxon>Gossypium</taxon>
    </lineage>
</organism>
<evidence type="ECO:0000313" key="2">
    <source>
        <dbReference type="Proteomes" id="UP000593573"/>
    </source>
</evidence>
<dbReference type="EMBL" id="JABFAB010000005">
    <property type="protein sequence ID" value="MBA0648388.1"/>
    <property type="molecule type" value="Genomic_DNA"/>
</dbReference>
<accession>A0A7J8UD49</accession>
<gene>
    <name evidence="1" type="ORF">Goklo_016119</name>
</gene>
<evidence type="ECO:0000313" key="1">
    <source>
        <dbReference type="EMBL" id="MBA0648388.1"/>
    </source>
</evidence>
<protein>
    <submittedName>
        <fullName evidence="1">Uncharacterized protein</fullName>
    </submittedName>
</protein>